<dbReference type="Gene3D" id="3.10.20.580">
    <property type="match status" value="1"/>
</dbReference>
<keyword evidence="3 10" id="KW-0540">Nuclease</keyword>
<dbReference type="SMART" id="SM00849">
    <property type="entry name" value="Lactamase_B"/>
    <property type="match status" value="1"/>
</dbReference>
<evidence type="ECO:0000256" key="6">
    <source>
        <dbReference type="ARBA" id="ARBA00022801"/>
    </source>
</evidence>
<comment type="function">
    <text evidence="10">An RNase that has 5'-3' exonuclease and possibly endonuclease activity. Involved in maturation of rRNA and in some organisms also mRNA maturation and/or decay.</text>
</comment>
<dbReference type="Pfam" id="PF22505">
    <property type="entry name" value="RNase_J_b_CASP"/>
    <property type="match status" value="1"/>
</dbReference>
<dbReference type="SUPFAM" id="SSF56281">
    <property type="entry name" value="Metallo-hydrolase/oxidoreductase"/>
    <property type="match status" value="1"/>
</dbReference>
<feature type="binding site" evidence="13">
    <location>
        <position position="76"/>
    </location>
    <ligand>
        <name>Zn(2+)</name>
        <dbReference type="ChEBI" id="CHEBI:29105"/>
        <label>1</label>
        <note>catalytic</note>
    </ligand>
</feature>
<dbReference type="InterPro" id="IPR036866">
    <property type="entry name" value="RibonucZ/Hydroxyglut_hydro"/>
</dbReference>
<feature type="binding site" evidence="13">
    <location>
        <position position="72"/>
    </location>
    <ligand>
        <name>Zn(2+)</name>
        <dbReference type="ChEBI" id="CHEBI:29105"/>
        <label>1</label>
        <note>catalytic</note>
    </ligand>
</feature>
<evidence type="ECO:0000256" key="9">
    <source>
        <dbReference type="ARBA" id="ARBA00022884"/>
    </source>
</evidence>
<evidence type="ECO:0000256" key="3">
    <source>
        <dbReference type="ARBA" id="ARBA00022722"/>
    </source>
</evidence>
<dbReference type="NCBIfam" id="TIGR00649">
    <property type="entry name" value="MG423"/>
    <property type="match status" value="1"/>
</dbReference>
<dbReference type="InterPro" id="IPR055132">
    <property type="entry name" value="RNase_J_b_CASP"/>
</dbReference>
<evidence type="ECO:0000256" key="10">
    <source>
        <dbReference type="HAMAP-Rule" id="MF_01491"/>
    </source>
</evidence>
<dbReference type="Pfam" id="PF07521">
    <property type="entry name" value="RMMBL"/>
    <property type="match status" value="1"/>
</dbReference>
<evidence type="ECO:0000256" key="5">
    <source>
        <dbReference type="ARBA" id="ARBA00022759"/>
    </source>
</evidence>
<dbReference type="Proteomes" id="UP000611762">
    <property type="component" value="Unassembled WGS sequence"/>
</dbReference>
<feature type="binding site" evidence="13">
    <location>
        <position position="140"/>
    </location>
    <ligand>
        <name>Zn(2+)</name>
        <dbReference type="ChEBI" id="CHEBI:29105"/>
        <label>1</label>
        <note>catalytic</note>
    </ligand>
</feature>
<dbReference type="Pfam" id="PF00753">
    <property type="entry name" value="Lactamase_B"/>
    <property type="match status" value="1"/>
</dbReference>
<evidence type="ECO:0000256" key="1">
    <source>
        <dbReference type="ARBA" id="ARBA00004496"/>
    </source>
</evidence>
<feature type="binding site" evidence="13">
    <location>
        <position position="77"/>
    </location>
    <ligand>
        <name>Zn(2+)</name>
        <dbReference type="ChEBI" id="CHEBI:29105"/>
        <label>1</label>
        <note>catalytic</note>
    </ligand>
</feature>
<dbReference type="InterPro" id="IPR001279">
    <property type="entry name" value="Metallo-B-lactamas"/>
</dbReference>
<accession>A0A926DL94</accession>
<dbReference type="AlphaFoldDB" id="A0A926DL94"/>
<gene>
    <name evidence="10" type="primary">rnj</name>
    <name evidence="15" type="ORF">H8698_02355</name>
</gene>
<dbReference type="RefSeq" id="WP_177680322.1">
    <property type="nucleotide sequence ID" value="NZ_JACRSU010000001.1"/>
</dbReference>
<evidence type="ECO:0000313" key="15">
    <source>
        <dbReference type="EMBL" id="MBC8539817.1"/>
    </source>
</evidence>
<reference evidence="15" key="1">
    <citation type="submission" date="2020-08" db="EMBL/GenBank/DDBJ databases">
        <title>Genome public.</title>
        <authorList>
            <person name="Liu C."/>
            <person name="Sun Q."/>
        </authorList>
    </citation>
    <scope>NUCLEOTIDE SEQUENCE</scope>
    <source>
        <strain evidence="15">H8</strain>
    </source>
</reference>
<dbReference type="GO" id="GO:0006364">
    <property type="term" value="P:rRNA processing"/>
    <property type="evidence" value="ECO:0007669"/>
    <property type="project" value="UniProtKB-UniRule"/>
</dbReference>
<proteinExistence type="inferred from homology"/>
<comment type="caution">
    <text evidence="15">The sequence shown here is derived from an EMBL/GenBank/DDBJ whole genome shotgun (WGS) entry which is preliminary data.</text>
</comment>
<dbReference type="Gene3D" id="3.60.15.10">
    <property type="entry name" value="Ribonuclease Z/Hydroxyacylglutathione hydrolase-like"/>
    <property type="match status" value="1"/>
</dbReference>
<dbReference type="FunFam" id="3.10.20.580:FF:000001">
    <property type="entry name" value="Ribonuclease J"/>
    <property type="match status" value="1"/>
</dbReference>
<feature type="binding site" evidence="13">
    <location>
        <position position="442"/>
    </location>
    <ligand>
        <name>Ca(2+)</name>
        <dbReference type="ChEBI" id="CHEBI:29108"/>
    </ligand>
</feature>
<feature type="binding site" evidence="13">
    <location>
        <position position="74"/>
    </location>
    <ligand>
        <name>Zn(2+)</name>
        <dbReference type="ChEBI" id="CHEBI:29105"/>
        <label>1</label>
        <note>catalytic</note>
    </ligand>
</feature>
<feature type="domain" description="Metallo-beta-lactamase" evidence="14">
    <location>
        <begin position="19"/>
        <end position="214"/>
    </location>
</feature>
<keyword evidence="5 10" id="KW-0255">Endonuclease</keyword>
<evidence type="ECO:0000256" key="8">
    <source>
        <dbReference type="ARBA" id="ARBA00022839"/>
    </source>
</evidence>
<comment type="cofactor">
    <cofactor evidence="13">
        <name>Zn(2+)</name>
        <dbReference type="ChEBI" id="CHEBI:29105"/>
    </cofactor>
    <text evidence="13">Binds 2 Zn(2+) ions per subunit. It is not clear if Zn(2+) or Mg(2+) is physiologically important.</text>
</comment>
<dbReference type="InterPro" id="IPR004613">
    <property type="entry name" value="RNase_J"/>
</dbReference>
<dbReference type="InterPro" id="IPR030854">
    <property type="entry name" value="RNase_J_bac"/>
</dbReference>
<feature type="active site" description="Proton acceptor" evidence="11">
    <location>
        <position position="367"/>
    </location>
</feature>
<keyword evidence="4 13" id="KW-0479">Metal-binding</keyword>
<keyword evidence="7 13" id="KW-0862">Zinc</keyword>
<feature type="binding site" evidence="12">
    <location>
        <begin position="231"/>
        <end position="233"/>
    </location>
    <ligand>
        <name>substrate</name>
    </ligand>
</feature>
<dbReference type="Gene3D" id="3.40.50.10710">
    <property type="entry name" value="Metallo-hydrolase/oxidoreductase"/>
    <property type="match status" value="1"/>
</dbReference>
<feature type="active site" description="Proton donor" evidence="11">
    <location>
        <position position="194"/>
    </location>
</feature>
<feature type="binding site" evidence="13">
    <location>
        <position position="389"/>
    </location>
    <ligand>
        <name>Zn(2+)</name>
        <dbReference type="ChEBI" id="CHEBI:29105"/>
        <label>1</label>
        <note>catalytic</note>
    </ligand>
</feature>
<comment type="similarity">
    <text evidence="10">Belongs to the metallo-beta-lactamase superfamily. RNA-metabolizing metallo-beta-lactamase-like family. Bacterial RNase J subfamily.</text>
</comment>
<sequence length="554" mass="60961">MSKNQKLKIIPLGGLNEIGKNMTVIEYENDIFVLDCGMAFPDESMPGIDIVIPDITYLVKNRQKIRGIVITHGHEDHIGAIPYFLKEMNVPIYGTRLTLGLVEVKLKEFNLLSKTKLHRVKPGDVVKLGCFKIEFIHTNHSIAGAVALAINTPVGTVVHTGDFKVDSTPIDGEMIDLARFGELGKKGVLALMSDSTNVERTGYTMSERTVGDTFEEFFRNCNSRIIVATFASNVHRVQQIINSAHRYGRKVAISGRSMENVAEVAATLGYLNIPEKVLISIDEIKKYRPNQLCIITTGSQGEAMSALTRMAFSDHKKVEINKGDLVIVSASPIPGNEKQISAVINELFKKGADVVYKSLENIHVSGHACQEELKLIMSLVKPKFFIPVHGEFRHLKQHAMLAERMGIKQKNVIVGDIGKVIELGQNSARLNGTVQSGAVLIDGLGIGDVGNIVLRDRKHLAEDGIIIVVVTLSKQDGSILTGPDVISRGFVYVRESVDLMEEAKTVAKAALHKCADKKQTDWASLKGALKSSMSDFVYKETKRKPMVLPIIMEV</sequence>
<dbReference type="GO" id="GO:0003723">
    <property type="term" value="F:RNA binding"/>
    <property type="evidence" value="ECO:0007669"/>
    <property type="project" value="UniProtKB-UniRule"/>
</dbReference>
<dbReference type="InterPro" id="IPR041636">
    <property type="entry name" value="RNase_J_C"/>
</dbReference>
<keyword evidence="8 10" id="KW-0269">Exonuclease</keyword>
<dbReference type="GO" id="GO:0004521">
    <property type="term" value="F:RNA endonuclease activity"/>
    <property type="evidence" value="ECO:0007669"/>
    <property type="project" value="UniProtKB-UniRule"/>
</dbReference>
<dbReference type="HAMAP" id="MF_01491">
    <property type="entry name" value="RNase_J_bact"/>
    <property type="match status" value="1"/>
</dbReference>
<evidence type="ECO:0000256" key="4">
    <source>
        <dbReference type="ARBA" id="ARBA00022723"/>
    </source>
</evidence>
<dbReference type="GO" id="GO:0004534">
    <property type="term" value="F:5'-3' RNA exonuclease activity"/>
    <property type="evidence" value="ECO:0007669"/>
    <property type="project" value="UniProtKB-UniRule"/>
</dbReference>
<protein>
    <recommendedName>
        <fullName evidence="10">Ribonuclease J</fullName>
        <shortName evidence="10">RNase J</shortName>
        <ecNumber evidence="10">3.1.-.-</ecNumber>
    </recommendedName>
</protein>
<dbReference type="InterPro" id="IPR011108">
    <property type="entry name" value="RMMBL"/>
</dbReference>
<comment type="cofactor">
    <cofactor evidence="13">
        <name>Ca(2+)</name>
        <dbReference type="ChEBI" id="CHEBI:29108"/>
    </cofactor>
    <text evidence="13">Binds 1 Ca(2+) cation per subunit. Seen in 1 crystal structure, it is not clear if it is physiologically important.</text>
</comment>
<evidence type="ECO:0000256" key="12">
    <source>
        <dbReference type="PIRSR" id="PIRSR004803-2"/>
    </source>
</evidence>
<keyword evidence="6 10" id="KW-0378">Hydrolase</keyword>
<dbReference type="EC" id="3.1.-.-" evidence="10"/>
<evidence type="ECO:0000256" key="11">
    <source>
        <dbReference type="PIRSR" id="PIRSR004803-1"/>
    </source>
</evidence>
<name>A0A926DL94_9FIRM</name>
<dbReference type="PANTHER" id="PTHR43694:SF1">
    <property type="entry name" value="RIBONUCLEASE J"/>
    <property type="match status" value="1"/>
</dbReference>
<organism evidence="15 16">
    <name type="scientific">Congzhengia minquanensis</name>
    <dbReference type="NCBI Taxonomy" id="2763657"/>
    <lineage>
        <taxon>Bacteria</taxon>
        <taxon>Bacillati</taxon>
        <taxon>Bacillota</taxon>
        <taxon>Clostridia</taxon>
        <taxon>Eubacteriales</taxon>
        <taxon>Oscillospiraceae</taxon>
        <taxon>Congzhengia</taxon>
    </lineage>
</organism>
<comment type="subunit">
    <text evidence="10">Homodimer, may be a subunit of the RNA degradosome.</text>
</comment>
<evidence type="ECO:0000256" key="13">
    <source>
        <dbReference type="PIRSR" id="PIRSR004803-3"/>
    </source>
</evidence>
<keyword evidence="2 10" id="KW-0963">Cytoplasm</keyword>
<dbReference type="InterPro" id="IPR042173">
    <property type="entry name" value="RNase_J_2"/>
</dbReference>
<feature type="binding site" evidence="13">
    <location>
        <position position="49"/>
    </location>
    <ligand>
        <name>Ca(2+)</name>
        <dbReference type="ChEBI" id="CHEBI:29108"/>
    </ligand>
</feature>
<dbReference type="GO" id="GO:0005737">
    <property type="term" value="C:cytoplasm"/>
    <property type="evidence" value="ECO:0007669"/>
    <property type="project" value="UniProtKB-SubCell"/>
</dbReference>
<keyword evidence="16" id="KW-1185">Reference proteome</keyword>
<dbReference type="Pfam" id="PF17770">
    <property type="entry name" value="RNase_J_C"/>
    <property type="match status" value="1"/>
</dbReference>
<dbReference type="GO" id="GO:0008270">
    <property type="term" value="F:zinc ion binding"/>
    <property type="evidence" value="ECO:0007669"/>
    <property type="project" value="InterPro"/>
</dbReference>
<keyword evidence="9 10" id="KW-0694">RNA-binding</keyword>
<evidence type="ECO:0000256" key="2">
    <source>
        <dbReference type="ARBA" id="ARBA00022490"/>
    </source>
</evidence>
<evidence type="ECO:0000313" key="16">
    <source>
        <dbReference type="Proteomes" id="UP000611762"/>
    </source>
</evidence>
<evidence type="ECO:0000259" key="14">
    <source>
        <dbReference type="SMART" id="SM00849"/>
    </source>
</evidence>
<dbReference type="PIRSF" id="PIRSF004803">
    <property type="entry name" value="RnjA"/>
    <property type="match status" value="1"/>
</dbReference>
<dbReference type="CDD" id="cd07714">
    <property type="entry name" value="RNaseJ_MBL-fold"/>
    <property type="match status" value="1"/>
</dbReference>
<dbReference type="EMBL" id="JACRSU010000001">
    <property type="protein sequence ID" value="MBC8539817.1"/>
    <property type="molecule type" value="Genomic_DNA"/>
</dbReference>
<keyword evidence="13" id="KW-0106">Calcium</keyword>
<feature type="binding site" evidence="10 12">
    <location>
        <begin position="363"/>
        <end position="367"/>
    </location>
    <ligand>
        <name>substrate</name>
    </ligand>
</feature>
<keyword evidence="10" id="KW-0698">rRNA processing</keyword>
<evidence type="ECO:0000256" key="7">
    <source>
        <dbReference type="ARBA" id="ARBA00022833"/>
    </source>
</evidence>
<comment type="subcellular location">
    <subcellularLocation>
        <location evidence="1 10">Cytoplasm</location>
    </subcellularLocation>
</comment>
<feature type="binding site" evidence="13">
    <location>
        <position position="47"/>
    </location>
    <ligand>
        <name>Ca(2+)</name>
        <dbReference type="ChEBI" id="CHEBI:29108"/>
    </ligand>
</feature>
<feature type="binding site" evidence="13">
    <location>
        <position position="162"/>
    </location>
    <ligand>
        <name>Zn(2+)</name>
        <dbReference type="ChEBI" id="CHEBI:29105"/>
        <label>1</label>
        <note>catalytic</note>
    </ligand>
</feature>
<dbReference type="PANTHER" id="PTHR43694">
    <property type="entry name" value="RIBONUCLEASE J"/>
    <property type="match status" value="1"/>
</dbReference>